<evidence type="ECO:0000259" key="3">
    <source>
        <dbReference type="Pfam" id="PF24925"/>
    </source>
</evidence>
<dbReference type="Pfam" id="PF24925">
    <property type="entry name" value="DUF7746"/>
    <property type="match status" value="1"/>
</dbReference>
<reference evidence="4" key="1">
    <citation type="submission" date="2019-05" db="EMBL/GenBank/DDBJ databases">
        <title>The de novo reference genome and transcriptome assemblies of the wild tomato species Solanum chilense.</title>
        <authorList>
            <person name="Stam R."/>
            <person name="Nosenko T."/>
            <person name="Hoerger A.C."/>
            <person name="Stephan W."/>
            <person name="Seidel M.A."/>
            <person name="Kuhn J.M.M."/>
            <person name="Haberer G."/>
            <person name="Tellier A."/>
        </authorList>
    </citation>
    <scope>NUCLEOTIDE SEQUENCE</scope>
    <source>
        <tissue evidence="4">Mature leaves</tissue>
    </source>
</reference>
<dbReference type="Pfam" id="PF24496">
    <property type="entry name" value="DUF7588"/>
    <property type="match status" value="1"/>
</dbReference>
<evidence type="ECO:0000313" key="4">
    <source>
        <dbReference type="EMBL" id="TMW83948.1"/>
    </source>
</evidence>
<evidence type="ECO:0000256" key="1">
    <source>
        <dbReference type="SAM" id="MobiDB-lite"/>
    </source>
</evidence>
<organism evidence="4">
    <name type="scientific">Solanum chilense</name>
    <name type="common">Tomato</name>
    <name type="synonym">Lycopersicon chilense</name>
    <dbReference type="NCBI Taxonomy" id="4083"/>
    <lineage>
        <taxon>Eukaryota</taxon>
        <taxon>Viridiplantae</taxon>
        <taxon>Streptophyta</taxon>
        <taxon>Embryophyta</taxon>
        <taxon>Tracheophyta</taxon>
        <taxon>Spermatophyta</taxon>
        <taxon>Magnoliopsida</taxon>
        <taxon>eudicotyledons</taxon>
        <taxon>Gunneridae</taxon>
        <taxon>Pentapetalae</taxon>
        <taxon>asterids</taxon>
        <taxon>lamiids</taxon>
        <taxon>Solanales</taxon>
        <taxon>Solanaceae</taxon>
        <taxon>Solanoideae</taxon>
        <taxon>Solaneae</taxon>
        <taxon>Solanum</taxon>
        <taxon>Solanum subgen. Lycopersicon</taxon>
    </lineage>
</organism>
<dbReference type="InterPro" id="IPR056010">
    <property type="entry name" value="DUF7588"/>
</dbReference>
<accession>A0A6N2AQB1</accession>
<dbReference type="EMBL" id="RXGB01010241">
    <property type="protein sequence ID" value="TMW83948.1"/>
    <property type="molecule type" value="Genomic_DNA"/>
</dbReference>
<dbReference type="InterPro" id="IPR056648">
    <property type="entry name" value="DUF7746"/>
</dbReference>
<dbReference type="AlphaFoldDB" id="A0A6N2AQB1"/>
<gene>
    <name evidence="4" type="ORF">EJD97_000369</name>
</gene>
<feature type="compositionally biased region" description="Basic and acidic residues" evidence="1">
    <location>
        <begin position="495"/>
        <end position="514"/>
    </location>
</feature>
<feature type="domain" description="DUF7588" evidence="2">
    <location>
        <begin position="108"/>
        <end position="159"/>
    </location>
</feature>
<proteinExistence type="predicted"/>
<name>A0A6N2AQB1_SOLCI</name>
<comment type="caution">
    <text evidence="4">The sequence shown here is derived from an EMBL/GenBank/DDBJ whole genome shotgun (WGS) entry which is preliminary data.</text>
</comment>
<sequence>MKTTIAPKAINSSSKGVTMLMEANQEHGTTFVPRLLKWDKILSNNDWKFESIIEPLPIKPYRSSLEILKFFYESTQGSPSPSDMRPSFHRKKDSVSVIKSTENFTPDKKKISKWWNKPKDALKKAWCVDTYTKDERISLRYKWFKDMKRFKTEIEFFKSCTSHIGNKHSSSKNGFNFETSPILKIHEFSPESFYKPFNEFNNYPELLERINDHLSKLKITQGGKISALKDWIHYSKNFYPRPSFPDVQFEENHMHPHGIAYCTGITEWNIDGIEDGHIYNKLQEMGMNVIAYKWKNSTDKQAANRYVLTKVNIKEDCNNDYRKEHFLSGLAHHIAEKTKKTQFLSILDEEDSESESSSDSETEDEEFLNVAQNIDDSSPQCNYQGDFCLCDNQSIRVISDDSAEILFATIEHIKDDDARRSYLLELQKLVSNRKEKEVTTSVIPFSMKHIMNRFDNKKEEPSIDELRSQVNLHKQEIREVKSTIHKKEIDALTKEILRDAEGTSEGKEPTHSNNEENNSEESSSPGDESETVAQIEIELLKV</sequence>
<protein>
    <submittedName>
        <fullName evidence="4">Uncharacterized protein</fullName>
    </submittedName>
</protein>
<feature type="domain" description="DUF7746" evidence="3">
    <location>
        <begin position="264"/>
        <end position="304"/>
    </location>
</feature>
<feature type="region of interest" description="Disordered" evidence="1">
    <location>
        <begin position="495"/>
        <end position="532"/>
    </location>
</feature>
<evidence type="ECO:0000259" key="2">
    <source>
        <dbReference type="Pfam" id="PF24496"/>
    </source>
</evidence>
<feature type="region of interest" description="Disordered" evidence="1">
    <location>
        <begin position="347"/>
        <end position="366"/>
    </location>
</feature>